<reference evidence="1 2" key="1">
    <citation type="submission" date="2016-07" db="EMBL/GenBank/DDBJ databases">
        <title>Complete genome sequence of the Lentzea guizhouensis DHS C013.</title>
        <authorList>
            <person name="Cao C."/>
        </authorList>
    </citation>
    <scope>NUCLEOTIDE SEQUENCE [LARGE SCALE GENOMIC DNA]</scope>
    <source>
        <strain evidence="1 2">DHS C013</strain>
    </source>
</reference>
<dbReference type="STRING" id="1586287.BBK82_10145"/>
<dbReference type="Proteomes" id="UP000093053">
    <property type="component" value="Chromosome"/>
</dbReference>
<proteinExistence type="predicted"/>
<protein>
    <submittedName>
        <fullName evidence="1">Uncharacterized protein</fullName>
    </submittedName>
</protein>
<sequence length="89" mass="9725">MNRAHRTRGSSARGHDVVTRHDGVVTPYRSQLLDGGRNVVLQDLCANDFADRLALAFDHVALREVLNALDPPNARAPDCSRPVWPLVGG</sequence>
<gene>
    <name evidence="1" type="ORF">BBK82_10145</name>
</gene>
<evidence type="ECO:0000313" key="2">
    <source>
        <dbReference type="Proteomes" id="UP000093053"/>
    </source>
</evidence>
<dbReference type="KEGG" id="led:BBK82_10145"/>
<accession>A0A1B2HF58</accession>
<dbReference type="Gene3D" id="3.40.50.1820">
    <property type="entry name" value="alpha/beta hydrolase"/>
    <property type="match status" value="1"/>
</dbReference>
<dbReference type="AlphaFoldDB" id="A0A1B2HF58"/>
<keyword evidence="2" id="KW-1185">Reference proteome</keyword>
<evidence type="ECO:0000313" key="1">
    <source>
        <dbReference type="EMBL" id="ANZ36369.1"/>
    </source>
</evidence>
<name>A0A1B2HF58_9PSEU</name>
<dbReference type="EMBL" id="CP016793">
    <property type="protein sequence ID" value="ANZ36369.1"/>
    <property type="molecule type" value="Genomic_DNA"/>
</dbReference>
<dbReference type="InterPro" id="IPR029058">
    <property type="entry name" value="AB_hydrolase_fold"/>
</dbReference>
<organism evidence="1 2">
    <name type="scientific">Lentzea guizhouensis</name>
    <dbReference type="NCBI Taxonomy" id="1586287"/>
    <lineage>
        <taxon>Bacteria</taxon>
        <taxon>Bacillati</taxon>
        <taxon>Actinomycetota</taxon>
        <taxon>Actinomycetes</taxon>
        <taxon>Pseudonocardiales</taxon>
        <taxon>Pseudonocardiaceae</taxon>
        <taxon>Lentzea</taxon>
    </lineage>
</organism>